<accession>A0A2T7P2K0</accession>
<dbReference type="EMBL" id="PZQS01000007">
    <property type="protein sequence ID" value="PVD27652.1"/>
    <property type="molecule type" value="Genomic_DNA"/>
</dbReference>
<protein>
    <submittedName>
        <fullName evidence="2">Uncharacterized protein</fullName>
    </submittedName>
</protein>
<feature type="region of interest" description="Disordered" evidence="1">
    <location>
        <begin position="1"/>
        <end position="23"/>
    </location>
</feature>
<organism evidence="2 3">
    <name type="scientific">Pomacea canaliculata</name>
    <name type="common">Golden apple snail</name>
    <dbReference type="NCBI Taxonomy" id="400727"/>
    <lineage>
        <taxon>Eukaryota</taxon>
        <taxon>Metazoa</taxon>
        <taxon>Spiralia</taxon>
        <taxon>Lophotrochozoa</taxon>
        <taxon>Mollusca</taxon>
        <taxon>Gastropoda</taxon>
        <taxon>Caenogastropoda</taxon>
        <taxon>Architaenioglossa</taxon>
        <taxon>Ampullarioidea</taxon>
        <taxon>Ampullariidae</taxon>
        <taxon>Pomacea</taxon>
    </lineage>
</organism>
<keyword evidence="3" id="KW-1185">Reference proteome</keyword>
<proteinExistence type="predicted"/>
<reference evidence="2 3" key="1">
    <citation type="submission" date="2018-04" db="EMBL/GenBank/DDBJ databases">
        <title>The genome of golden apple snail Pomacea canaliculata provides insight into stress tolerance and invasive adaptation.</title>
        <authorList>
            <person name="Liu C."/>
            <person name="Liu B."/>
            <person name="Ren Y."/>
            <person name="Zhang Y."/>
            <person name="Wang H."/>
            <person name="Li S."/>
            <person name="Jiang F."/>
            <person name="Yin L."/>
            <person name="Zhang G."/>
            <person name="Qian W."/>
            <person name="Fan W."/>
        </authorList>
    </citation>
    <scope>NUCLEOTIDE SEQUENCE [LARGE SCALE GENOMIC DNA]</scope>
    <source>
        <strain evidence="2">SZHN2017</strain>
        <tissue evidence="2">Muscle</tissue>
    </source>
</reference>
<evidence type="ECO:0000313" key="3">
    <source>
        <dbReference type="Proteomes" id="UP000245119"/>
    </source>
</evidence>
<evidence type="ECO:0000256" key="1">
    <source>
        <dbReference type="SAM" id="MobiDB-lite"/>
    </source>
</evidence>
<sequence length="109" mass="11610">MTAGDSRGEETKTQDQDGGDACYALLSPREDGVDSVHCLWGGNIDDLPPAASGGELLVVVMMVVMVEEEEVEEEGDLDARGARHRQRHLLLPPSLACTPPVLVSLIIAS</sequence>
<feature type="compositionally biased region" description="Basic and acidic residues" evidence="1">
    <location>
        <begin position="1"/>
        <end position="15"/>
    </location>
</feature>
<dbReference type="Proteomes" id="UP000245119">
    <property type="component" value="Linkage Group LG7"/>
</dbReference>
<evidence type="ECO:0000313" key="2">
    <source>
        <dbReference type="EMBL" id="PVD27652.1"/>
    </source>
</evidence>
<name>A0A2T7P2K0_POMCA</name>
<comment type="caution">
    <text evidence="2">The sequence shown here is derived from an EMBL/GenBank/DDBJ whole genome shotgun (WGS) entry which is preliminary data.</text>
</comment>
<dbReference type="AlphaFoldDB" id="A0A2T7P2K0"/>
<gene>
    <name evidence="2" type="ORF">C0Q70_12819</name>
</gene>